<dbReference type="CDD" id="cd00093">
    <property type="entry name" value="HTH_XRE"/>
    <property type="match status" value="1"/>
</dbReference>
<organism evidence="2 3">
    <name type="scientific">Tersicoccus phoenicis</name>
    <dbReference type="NCBI Taxonomy" id="554083"/>
    <lineage>
        <taxon>Bacteria</taxon>
        <taxon>Bacillati</taxon>
        <taxon>Actinomycetota</taxon>
        <taxon>Actinomycetes</taxon>
        <taxon>Micrococcales</taxon>
        <taxon>Micrococcaceae</taxon>
        <taxon>Tersicoccus</taxon>
    </lineage>
</organism>
<protein>
    <recommendedName>
        <fullName evidence="1">HTH cro/C1-type domain-containing protein</fullName>
    </recommendedName>
</protein>
<feature type="domain" description="HTH cro/C1-type" evidence="1">
    <location>
        <begin position="42"/>
        <end position="88"/>
    </location>
</feature>
<evidence type="ECO:0000259" key="1">
    <source>
        <dbReference type="PROSITE" id="PS50943"/>
    </source>
</evidence>
<keyword evidence="3" id="KW-1185">Reference proteome</keyword>
<dbReference type="AlphaFoldDB" id="A0A1R1LHT8"/>
<gene>
    <name evidence="2" type="ORF">BKD30_04070</name>
</gene>
<dbReference type="RefSeq" id="WP_076702397.1">
    <property type="nucleotide sequence ID" value="NZ_MRDE01000017.1"/>
</dbReference>
<dbReference type="InterPro" id="IPR001387">
    <property type="entry name" value="Cro/C1-type_HTH"/>
</dbReference>
<dbReference type="EMBL" id="MRDE01000017">
    <property type="protein sequence ID" value="OMH27072.1"/>
    <property type="molecule type" value="Genomic_DNA"/>
</dbReference>
<dbReference type="Pfam" id="PF01381">
    <property type="entry name" value="HTH_3"/>
    <property type="match status" value="1"/>
</dbReference>
<dbReference type="SMART" id="SM00530">
    <property type="entry name" value="HTH_XRE"/>
    <property type="match status" value="1"/>
</dbReference>
<reference evidence="2 3" key="1">
    <citation type="submission" date="2016-12" db="EMBL/GenBank/DDBJ databases">
        <title>Draft genome of Tersicoccus phoenicis 1P05MA.</title>
        <authorList>
            <person name="Nakajima Y."/>
            <person name="Yoshizawa S."/>
            <person name="Nakamura K."/>
            <person name="Ogura Y."/>
            <person name="Hayashi T."/>
            <person name="Kogure K."/>
        </authorList>
    </citation>
    <scope>NUCLEOTIDE SEQUENCE [LARGE SCALE GENOMIC DNA]</scope>
    <source>
        <strain evidence="2 3">1p05MA</strain>
    </source>
</reference>
<dbReference type="GO" id="GO:0003677">
    <property type="term" value="F:DNA binding"/>
    <property type="evidence" value="ECO:0007669"/>
    <property type="project" value="InterPro"/>
</dbReference>
<comment type="caution">
    <text evidence="2">The sequence shown here is derived from an EMBL/GenBank/DDBJ whole genome shotgun (WGS) entry which is preliminary data.</text>
</comment>
<dbReference type="InterPro" id="IPR010982">
    <property type="entry name" value="Lambda_DNA-bd_dom_sf"/>
</dbReference>
<evidence type="ECO:0000313" key="3">
    <source>
        <dbReference type="Proteomes" id="UP000187085"/>
    </source>
</evidence>
<dbReference type="SUPFAM" id="SSF47413">
    <property type="entry name" value="lambda repressor-like DNA-binding domains"/>
    <property type="match status" value="1"/>
</dbReference>
<dbReference type="Proteomes" id="UP000187085">
    <property type="component" value="Unassembled WGS sequence"/>
</dbReference>
<evidence type="ECO:0000313" key="2">
    <source>
        <dbReference type="EMBL" id="OMH27072.1"/>
    </source>
</evidence>
<dbReference type="STRING" id="554083.BKD30_04070"/>
<sequence length="108" mass="11573">MTMKVSELKSHDSVVGERRAADPAYVAEVDRLALANAVSVAVVAQRAQRGLTQSQFAALLGWKQPQVARLERGDVTPSVATLQRLARAGVLVVHVEQDGTVVEQRATA</sequence>
<name>A0A1R1LHT8_9MICC</name>
<dbReference type="PROSITE" id="PS50943">
    <property type="entry name" value="HTH_CROC1"/>
    <property type="match status" value="1"/>
</dbReference>
<accession>A0A1R1LHT8</accession>
<proteinExistence type="predicted"/>
<dbReference type="Gene3D" id="1.10.260.40">
    <property type="entry name" value="lambda repressor-like DNA-binding domains"/>
    <property type="match status" value="1"/>
</dbReference>